<evidence type="ECO:0000256" key="1">
    <source>
        <dbReference type="SAM" id="Phobius"/>
    </source>
</evidence>
<keyword evidence="1" id="KW-0472">Membrane</keyword>
<name>A0ABS2N5Z0_9BACI</name>
<evidence type="ECO:0000313" key="2">
    <source>
        <dbReference type="EMBL" id="MBM7573551.1"/>
    </source>
</evidence>
<dbReference type="RefSeq" id="WP_204502190.1">
    <property type="nucleotide sequence ID" value="NZ_JAFBDR010000037.1"/>
</dbReference>
<feature type="transmembrane region" description="Helical" evidence="1">
    <location>
        <begin position="198"/>
        <end position="221"/>
    </location>
</feature>
<dbReference type="InterPro" id="IPR006938">
    <property type="entry name" value="DUF624"/>
</dbReference>
<comment type="caution">
    <text evidence="2">The sequence shown here is derived from an EMBL/GenBank/DDBJ whole genome shotgun (WGS) entry which is preliminary data.</text>
</comment>
<dbReference type="Pfam" id="PF04854">
    <property type="entry name" value="DUF624"/>
    <property type="match status" value="1"/>
</dbReference>
<feature type="transmembrane region" description="Helical" evidence="1">
    <location>
        <begin position="167"/>
        <end position="192"/>
    </location>
</feature>
<reference evidence="2 3" key="1">
    <citation type="submission" date="2021-01" db="EMBL/GenBank/DDBJ databases">
        <title>Genomic Encyclopedia of Type Strains, Phase IV (KMG-IV): sequencing the most valuable type-strain genomes for metagenomic binning, comparative biology and taxonomic classification.</title>
        <authorList>
            <person name="Goeker M."/>
        </authorList>
    </citation>
    <scope>NUCLEOTIDE SEQUENCE [LARGE SCALE GENOMIC DNA]</scope>
    <source>
        <strain evidence="2 3">DSM 23711</strain>
    </source>
</reference>
<evidence type="ECO:0000313" key="3">
    <source>
        <dbReference type="Proteomes" id="UP001296943"/>
    </source>
</evidence>
<feature type="transmembrane region" description="Helical" evidence="1">
    <location>
        <begin position="130"/>
        <end position="155"/>
    </location>
</feature>
<dbReference type="EMBL" id="JAFBDR010000037">
    <property type="protein sequence ID" value="MBM7573551.1"/>
    <property type="molecule type" value="Genomic_DNA"/>
</dbReference>
<sequence length="228" mass="26213">MELTGIIGGFYKISVWITRFAAVNLLWFIFNFPVFFFVYNLLLVETINELVVTVIILSVITPFIFFPATTAMFAVMRKWVMGEDIKLASSYWKYYKEEYKKSVIGGMVIGCFWLLLAIDYYFYINASQSKLFIAFFILLAFILAVFTLHFFSIIVHAQTKLFSAFKNAMYITIGSPILTIEIGLISGLILYFSFHGVAFLIPFFIGAIIAFVSFAGFLRFYSKVQTKH</sequence>
<feature type="transmembrane region" description="Helical" evidence="1">
    <location>
        <begin position="103"/>
        <end position="124"/>
    </location>
</feature>
<keyword evidence="1" id="KW-0812">Transmembrane</keyword>
<feature type="transmembrane region" description="Helical" evidence="1">
    <location>
        <begin position="50"/>
        <end position="76"/>
    </location>
</feature>
<organism evidence="2 3">
    <name type="scientific">Aquibacillus albus</name>
    <dbReference type="NCBI Taxonomy" id="1168171"/>
    <lineage>
        <taxon>Bacteria</taxon>
        <taxon>Bacillati</taxon>
        <taxon>Bacillota</taxon>
        <taxon>Bacilli</taxon>
        <taxon>Bacillales</taxon>
        <taxon>Bacillaceae</taxon>
        <taxon>Aquibacillus</taxon>
    </lineage>
</organism>
<keyword evidence="3" id="KW-1185">Reference proteome</keyword>
<gene>
    <name evidence="2" type="ORF">JOC48_004115</name>
</gene>
<protein>
    <submittedName>
        <fullName evidence="2">Membrane protein YesL</fullName>
    </submittedName>
</protein>
<feature type="transmembrane region" description="Helical" evidence="1">
    <location>
        <begin position="21"/>
        <end position="44"/>
    </location>
</feature>
<dbReference type="Proteomes" id="UP001296943">
    <property type="component" value="Unassembled WGS sequence"/>
</dbReference>
<keyword evidence="1" id="KW-1133">Transmembrane helix</keyword>
<proteinExistence type="predicted"/>
<accession>A0ABS2N5Z0</accession>